<dbReference type="HOGENOM" id="CLU_2505129_0_0_2"/>
<reference evidence="1 2" key="1">
    <citation type="journal article" date="2014" name="Int. J. Syst. Evol. Microbiol.">
        <title>Thermococcus paralvinellae sp. nov. and Thermococcus cleftensis sp. nov. of hyperthermophilic heterotrophs from deep-sea hydrothermal vents.</title>
        <authorList>
            <person name="Hensley S.A."/>
            <person name="Jung J.H."/>
            <person name="Park C.S."/>
            <person name="Holden J.F."/>
        </authorList>
    </citation>
    <scope>NUCLEOTIDE SEQUENCE [LARGE SCALE GENOMIC DNA]</scope>
    <source>
        <strain evidence="1 2">ES1</strain>
    </source>
</reference>
<dbReference type="RefSeq" id="WP_042680544.1">
    <property type="nucleotide sequence ID" value="NZ_CP006965.1"/>
</dbReference>
<gene>
    <name evidence="1" type="ORF">TES1_0817</name>
</gene>
<sequence length="86" mass="9474">MGCGMEVEAQKVIAGGLMIYVDRDTFLKFVKLKETPIVVVGETGTFKKIKVSILPYEGALIIYRGEIELPEGCIIVKAENLTISVR</sequence>
<keyword evidence="2" id="KW-1185">Reference proteome</keyword>
<evidence type="ECO:0000313" key="2">
    <source>
        <dbReference type="Proteomes" id="UP000019027"/>
    </source>
</evidence>
<dbReference type="EMBL" id="CP006965">
    <property type="protein sequence ID" value="AHF80203.1"/>
    <property type="molecule type" value="Genomic_DNA"/>
</dbReference>
<dbReference type="OrthoDB" id="98622at2157"/>
<dbReference type="KEGG" id="ths:TES1_0817"/>
<organism evidence="1 2">
    <name type="scientific">Thermococcus paralvinellae</name>
    <dbReference type="NCBI Taxonomy" id="582419"/>
    <lineage>
        <taxon>Archaea</taxon>
        <taxon>Methanobacteriati</taxon>
        <taxon>Methanobacteriota</taxon>
        <taxon>Thermococci</taxon>
        <taxon>Thermococcales</taxon>
        <taxon>Thermococcaceae</taxon>
        <taxon>Thermococcus</taxon>
    </lineage>
</organism>
<dbReference type="Proteomes" id="UP000019027">
    <property type="component" value="Chromosome"/>
</dbReference>
<dbReference type="GeneID" id="24907601"/>
<dbReference type="AlphaFoldDB" id="W0I715"/>
<accession>W0I715</accession>
<dbReference type="STRING" id="582419.TES1_0817"/>
<proteinExistence type="predicted"/>
<evidence type="ECO:0000313" key="1">
    <source>
        <dbReference type="EMBL" id="AHF80203.1"/>
    </source>
</evidence>
<name>W0I715_9EURY</name>
<protein>
    <submittedName>
        <fullName evidence="1">Uncharacterized protein</fullName>
    </submittedName>
</protein>